<keyword evidence="3" id="KW-1185">Reference proteome</keyword>
<evidence type="ECO:0000313" key="3">
    <source>
        <dbReference type="Proteomes" id="UP001054252"/>
    </source>
</evidence>
<organism evidence="2 3">
    <name type="scientific">Rubroshorea leprosula</name>
    <dbReference type="NCBI Taxonomy" id="152421"/>
    <lineage>
        <taxon>Eukaryota</taxon>
        <taxon>Viridiplantae</taxon>
        <taxon>Streptophyta</taxon>
        <taxon>Embryophyta</taxon>
        <taxon>Tracheophyta</taxon>
        <taxon>Spermatophyta</taxon>
        <taxon>Magnoliopsida</taxon>
        <taxon>eudicotyledons</taxon>
        <taxon>Gunneridae</taxon>
        <taxon>Pentapetalae</taxon>
        <taxon>rosids</taxon>
        <taxon>malvids</taxon>
        <taxon>Malvales</taxon>
        <taxon>Dipterocarpaceae</taxon>
        <taxon>Rubroshorea</taxon>
    </lineage>
</organism>
<comment type="caution">
    <text evidence="2">The sequence shown here is derived from an EMBL/GenBank/DDBJ whole genome shotgun (WGS) entry which is preliminary data.</text>
</comment>
<protein>
    <submittedName>
        <fullName evidence="2">Uncharacterized protein</fullName>
    </submittedName>
</protein>
<proteinExistence type="predicted"/>
<dbReference type="AlphaFoldDB" id="A0AAV5L5I0"/>
<feature type="compositionally biased region" description="Basic and acidic residues" evidence="1">
    <location>
        <begin position="70"/>
        <end position="81"/>
    </location>
</feature>
<dbReference type="Proteomes" id="UP001054252">
    <property type="component" value="Unassembled WGS sequence"/>
</dbReference>
<name>A0AAV5L5I0_9ROSI</name>
<accession>A0AAV5L5I0</accession>
<gene>
    <name evidence="2" type="ORF">SLEP1_g40971</name>
</gene>
<dbReference type="EMBL" id="BPVZ01000095">
    <property type="protein sequence ID" value="GKV32358.1"/>
    <property type="molecule type" value="Genomic_DNA"/>
</dbReference>
<feature type="region of interest" description="Disordered" evidence="1">
    <location>
        <begin position="61"/>
        <end position="122"/>
    </location>
</feature>
<sequence length="122" mass="13076">MAVACRRQGHGIGHRVQEAQGRCNSRGRRRQGLVQCSSRGCRSMIAESRGMIGRRRHGILGVEGTGCRGESAEQGRAHEPRAQSAGGKARLRKQRGHGAGLARGKQGAQRCGERGAGRLVRV</sequence>
<evidence type="ECO:0000313" key="2">
    <source>
        <dbReference type="EMBL" id="GKV32358.1"/>
    </source>
</evidence>
<reference evidence="2 3" key="1">
    <citation type="journal article" date="2021" name="Commun. Biol.">
        <title>The genome of Shorea leprosula (Dipterocarpaceae) highlights the ecological relevance of drought in aseasonal tropical rainforests.</title>
        <authorList>
            <person name="Ng K.K.S."/>
            <person name="Kobayashi M.J."/>
            <person name="Fawcett J.A."/>
            <person name="Hatakeyama M."/>
            <person name="Paape T."/>
            <person name="Ng C.H."/>
            <person name="Ang C.C."/>
            <person name="Tnah L.H."/>
            <person name="Lee C.T."/>
            <person name="Nishiyama T."/>
            <person name="Sese J."/>
            <person name="O'Brien M.J."/>
            <person name="Copetti D."/>
            <person name="Mohd Noor M.I."/>
            <person name="Ong R.C."/>
            <person name="Putra M."/>
            <person name="Sireger I.Z."/>
            <person name="Indrioko S."/>
            <person name="Kosugi Y."/>
            <person name="Izuno A."/>
            <person name="Isagi Y."/>
            <person name="Lee S.L."/>
            <person name="Shimizu K.K."/>
        </authorList>
    </citation>
    <scope>NUCLEOTIDE SEQUENCE [LARGE SCALE GENOMIC DNA]</scope>
    <source>
        <strain evidence="2">214</strain>
    </source>
</reference>
<evidence type="ECO:0000256" key="1">
    <source>
        <dbReference type="SAM" id="MobiDB-lite"/>
    </source>
</evidence>